<feature type="compositionally biased region" description="Low complexity" evidence="1">
    <location>
        <begin position="248"/>
        <end position="262"/>
    </location>
</feature>
<organism evidence="2 3">
    <name type="scientific">Chlamydomonas schloesseri</name>
    <dbReference type="NCBI Taxonomy" id="2026947"/>
    <lineage>
        <taxon>Eukaryota</taxon>
        <taxon>Viridiplantae</taxon>
        <taxon>Chlorophyta</taxon>
        <taxon>core chlorophytes</taxon>
        <taxon>Chlorophyceae</taxon>
        <taxon>CS clade</taxon>
        <taxon>Chlamydomonadales</taxon>
        <taxon>Chlamydomonadaceae</taxon>
        <taxon>Chlamydomonas</taxon>
    </lineage>
</organism>
<keyword evidence="3" id="KW-1185">Reference proteome</keyword>
<dbReference type="Proteomes" id="UP000613740">
    <property type="component" value="Unassembled WGS sequence"/>
</dbReference>
<evidence type="ECO:0000313" key="2">
    <source>
        <dbReference type="EMBL" id="KAG2452114.1"/>
    </source>
</evidence>
<dbReference type="EMBL" id="JAEHOD010000006">
    <property type="protein sequence ID" value="KAG2452114.1"/>
    <property type="molecule type" value="Genomic_DNA"/>
</dbReference>
<feature type="compositionally biased region" description="Basic and acidic residues" evidence="1">
    <location>
        <begin position="202"/>
        <end position="211"/>
    </location>
</feature>
<dbReference type="AlphaFoldDB" id="A0A835WQB3"/>
<proteinExistence type="predicted"/>
<comment type="caution">
    <text evidence="2">The sequence shown here is derived from an EMBL/GenBank/DDBJ whole genome shotgun (WGS) entry which is preliminary data.</text>
</comment>
<feature type="compositionally biased region" description="Basic and acidic residues" evidence="1">
    <location>
        <begin position="264"/>
        <end position="319"/>
    </location>
</feature>
<evidence type="ECO:0000256" key="1">
    <source>
        <dbReference type="SAM" id="MobiDB-lite"/>
    </source>
</evidence>
<feature type="region of interest" description="Disordered" evidence="1">
    <location>
        <begin position="163"/>
        <end position="211"/>
    </location>
</feature>
<reference evidence="2" key="1">
    <citation type="journal article" date="2020" name="bioRxiv">
        <title>Comparative genomics of Chlamydomonas.</title>
        <authorList>
            <person name="Craig R.J."/>
            <person name="Hasan A.R."/>
            <person name="Ness R.W."/>
            <person name="Keightley P.D."/>
        </authorList>
    </citation>
    <scope>NUCLEOTIDE SEQUENCE</scope>
    <source>
        <strain evidence="2">CCAP 11/173</strain>
    </source>
</reference>
<feature type="compositionally biased region" description="Low complexity" evidence="1">
    <location>
        <begin position="163"/>
        <end position="179"/>
    </location>
</feature>
<feature type="compositionally biased region" description="Low complexity" evidence="1">
    <location>
        <begin position="188"/>
        <end position="201"/>
    </location>
</feature>
<evidence type="ECO:0008006" key="4">
    <source>
        <dbReference type="Google" id="ProtNLM"/>
    </source>
</evidence>
<protein>
    <recommendedName>
        <fullName evidence="4">Retrotransposon gag domain-containing protein</fullName>
    </recommendedName>
</protein>
<accession>A0A835WQB3</accession>
<evidence type="ECO:0000313" key="3">
    <source>
        <dbReference type="Proteomes" id="UP000613740"/>
    </source>
</evidence>
<sequence length="331" mass="36954">MTNRDRTDEWIAAAQLELTSYGNYNESVAITALIRATVPNLRNALTFMHQSTPFTTVDETFDQIRALHPTTTLRWSLFLECFKLQCRSAAHTEVRQYTARYNALDARIVKRSLEDRLMFYVAGLPEADRTRVFETWTDFANGKRDPPSLKTVQDFVLSRSAATAASSSSTSSPPASSSRNDPMDLDSIRSACRPSSRPSTSSRDRVDLPSDVIRQRLEAQVCLRCGASDHMKSVCGAKHPIAYPVLAAASSSPRPSSHTRAPSRGRDSACGRSPARSERRDHRDSRHSSRASRDSRHSSRSNSHDRRPSRDDRSSDRRRAPTPGASGAFRR</sequence>
<name>A0A835WQB3_9CHLO</name>
<gene>
    <name evidence="2" type="ORF">HYH02_003148</name>
</gene>
<feature type="region of interest" description="Disordered" evidence="1">
    <location>
        <begin position="248"/>
        <end position="331"/>
    </location>
</feature>